<dbReference type="SUPFAM" id="SSF51338">
    <property type="entry name" value="Composite domain of metallo-dependent hydrolases"/>
    <property type="match status" value="1"/>
</dbReference>
<proteinExistence type="predicted"/>
<keyword evidence="3" id="KW-1185">Reference proteome</keyword>
<protein>
    <recommendedName>
        <fullName evidence="4">Amidohydrolase-related domain-containing protein</fullName>
    </recommendedName>
</protein>
<dbReference type="KEGG" id="mee:DA075_34180"/>
<evidence type="ECO:0000256" key="1">
    <source>
        <dbReference type="SAM" id="MobiDB-lite"/>
    </source>
</evidence>
<name>A0A2R4WWF4_9HYPH</name>
<dbReference type="EMBL" id="CP028844">
    <property type="protein sequence ID" value="AWB25872.1"/>
    <property type="molecule type" value="Genomic_DNA"/>
</dbReference>
<accession>A0A2R4WWF4</accession>
<dbReference type="Proteomes" id="UP000244755">
    <property type="component" value="Chromosome 2"/>
</dbReference>
<sequence length="252" mass="26809">MIARLPPSAGSAPALHGRRPHSAGAADFCLDPPQRWHCSPDAAWRRSGTRRDPGFAAQPERGPPAGRGLTGLSDRAERTIRGRQTGLVRQEAIRRPDLGVLAVGATAGLAVVDMTRPHLQPLHDPLRARIALANRDDIAKVVVDGRALVDEGRCLAGGAQAIVREGAAAIEPDAGETGRRAGCCSRMAGAPEPLQGEIDPFPGPRRTFPPAACDVLNPSHDILQNPCRISVTARMFSQKTGNVFISCPKRFL</sequence>
<evidence type="ECO:0000313" key="3">
    <source>
        <dbReference type="Proteomes" id="UP000244755"/>
    </source>
</evidence>
<gene>
    <name evidence="2" type="ORF">DA075_34180</name>
</gene>
<evidence type="ECO:0008006" key="4">
    <source>
        <dbReference type="Google" id="ProtNLM"/>
    </source>
</evidence>
<evidence type="ECO:0000313" key="2">
    <source>
        <dbReference type="EMBL" id="AWB25872.1"/>
    </source>
</evidence>
<feature type="region of interest" description="Disordered" evidence="1">
    <location>
        <begin position="1"/>
        <end position="72"/>
    </location>
</feature>
<dbReference type="InterPro" id="IPR011059">
    <property type="entry name" value="Metal-dep_hydrolase_composite"/>
</dbReference>
<dbReference type="GO" id="GO:0016810">
    <property type="term" value="F:hydrolase activity, acting on carbon-nitrogen (but not peptide) bonds"/>
    <property type="evidence" value="ECO:0007669"/>
    <property type="project" value="InterPro"/>
</dbReference>
<dbReference type="AlphaFoldDB" id="A0A2R4WWF4"/>
<organism evidence="2 3">
    <name type="scientific">Methylobacterium currus</name>
    <dbReference type="NCBI Taxonomy" id="2051553"/>
    <lineage>
        <taxon>Bacteria</taxon>
        <taxon>Pseudomonadati</taxon>
        <taxon>Pseudomonadota</taxon>
        <taxon>Alphaproteobacteria</taxon>
        <taxon>Hyphomicrobiales</taxon>
        <taxon>Methylobacteriaceae</taxon>
        <taxon>Methylobacterium</taxon>
    </lineage>
</organism>
<dbReference type="Gene3D" id="2.30.40.10">
    <property type="entry name" value="Urease, subunit C, domain 1"/>
    <property type="match status" value="1"/>
</dbReference>
<reference evidence="2 3" key="1">
    <citation type="submission" date="2018-04" db="EMBL/GenBank/DDBJ databases">
        <title>Methylobacterium sp. PR1016A genome.</title>
        <authorList>
            <person name="Park W."/>
        </authorList>
    </citation>
    <scope>NUCLEOTIDE SEQUENCE [LARGE SCALE GENOMIC DNA]</scope>
    <source>
        <strain evidence="2 3">PR1016A</strain>
    </source>
</reference>